<feature type="transmembrane region" description="Helical" evidence="1">
    <location>
        <begin position="112"/>
        <end position="141"/>
    </location>
</feature>
<feature type="transmembrane region" description="Helical" evidence="1">
    <location>
        <begin position="50"/>
        <end position="71"/>
    </location>
</feature>
<evidence type="ECO:0000259" key="2">
    <source>
        <dbReference type="PROSITE" id="PS50930"/>
    </source>
</evidence>
<keyword evidence="1" id="KW-0812">Transmembrane</keyword>
<dbReference type="InterPro" id="IPR007492">
    <property type="entry name" value="LytTR_DNA-bd_dom"/>
</dbReference>
<dbReference type="PROSITE" id="PS50930">
    <property type="entry name" value="HTH_LYTTR"/>
    <property type="match status" value="1"/>
</dbReference>
<evidence type="ECO:0000256" key="1">
    <source>
        <dbReference type="SAM" id="Phobius"/>
    </source>
</evidence>
<dbReference type="PANTHER" id="PTHR37299:SF1">
    <property type="entry name" value="STAGE 0 SPORULATION PROTEIN A HOMOLOG"/>
    <property type="match status" value="1"/>
</dbReference>
<dbReference type="EMBL" id="BAABCY010000086">
    <property type="protein sequence ID" value="GAA3580935.1"/>
    <property type="molecule type" value="Genomic_DNA"/>
</dbReference>
<proteinExistence type="predicted"/>
<accession>A0ABP6YES6</accession>
<dbReference type="Pfam" id="PF04397">
    <property type="entry name" value="LytTR"/>
    <property type="match status" value="1"/>
</dbReference>
<dbReference type="RefSeq" id="WP_345007408.1">
    <property type="nucleotide sequence ID" value="NZ_BAABCY010000086.1"/>
</dbReference>
<dbReference type="InterPro" id="IPR046947">
    <property type="entry name" value="LytR-like"/>
</dbReference>
<dbReference type="Gene3D" id="2.40.50.1020">
    <property type="entry name" value="LytTr DNA-binding domain"/>
    <property type="match status" value="1"/>
</dbReference>
<gene>
    <name evidence="3" type="ORF">GCM10022395_31850</name>
</gene>
<keyword evidence="4" id="KW-1185">Reference proteome</keyword>
<feature type="domain" description="HTH LytTR-type" evidence="2">
    <location>
        <begin position="171"/>
        <end position="268"/>
    </location>
</feature>
<keyword evidence="1" id="KW-0472">Membrane</keyword>
<dbReference type="PANTHER" id="PTHR37299">
    <property type="entry name" value="TRANSCRIPTIONAL REGULATOR-RELATED"/>
    <property type="match status" value="1"/>
</dbReference>
<reference evidence="4" key="1">
    <citation type="journal article" date="2019" name="Int. J. Syst. Evol. Microbiol.">
        <title>The Global Catalogue of Microorganisms (GCM) 10K type strain sequencing project: providing services to taxonomists for standard genome sequencing and annotation.</title>
        <authorList>
            <consortium name="The Broad Institute Genomics Platform"/>
            <consortium name="The Broad Institute Genome Sequencing Center for Infectious Disease"/>
            <person name="Wu L."/>
            <person name="Ma J."/>
        </authorList>
    </citation>
    <scope>NUCLEOTIDE SEQUENCE [LARGE SCALE GENOMIC DNA]</scope>
    <source>
        <strain evidence="4">JCM 17111</strain>
    </source>
</reference>
<feature type="transmembrane region" description="Helical" evidence="1">
    <location>
        <begin position="83"/>
        <end position="106"/>
    </location>
</feature>
<dbReference type="SMART" id="SM00850">
    <property type="entry name" value="LytTR"/>
    <property type="match status" value="1"/>
</dbReference>
<comment type="caution">
    <text evidence="3">The sequence shown here is derived from an EMBL/GenBank/DDBJ whole genome shotgun (WGS) entry which is preliminary data.</text>
</comment>
<evidence type="ECO:0000313" key="3">
    <source>
        <dbReference type="EMBL" id="GAA3580935.1"/>
    </source>
</evidence>
<organism evidence="3 4">
    <name type="scientific">Snuella lapsa</name>
    <dbReference type="NCBI Taxonomy" id="870481"/>
    <lineage>
        <taxon>Bacteria</taxon>
        <taxon>Pseudomonadati</taxon>
        <taxon>Bacteroidota</taxon>
        <taxon>Flavobacteriia</taxon>
        <taxon>Flavobacteriales</taxon>
        <taxon>Flavobacteriaceae</taxon>
        <taxon>Snuella</taxon>
    </lineage>
</organism>
<protein>
    <recommendedName>
        <fullName evidence="2">HTH LytTR-type domain-containing protein</fullName>
    </recommendedName>
</protein>
<feature type="transmembrane region" description="Helical" evidence="1">
    <location>
        <begin position="16"/>
        <end position="38"/>
    </location>
</feature>
<sequence length="268" mass="30919">MIWQPFPLLDKNWQKLFLISFCFVFSVVFLNLFVPFNINLWEDDEGIAQFLRLSKFAAIGILVLAFSQFALRKLFKISSFKFVEFIGWVILEMVLIALVLSAFYLYDGISFWLFFLECIRYAALVVLIPYSVALLIIYVFLLKNNNNANASASLPTDLIGIPDGNNLVKLSVPINNLLYFESADNYVVVQYLDEGKAKKKLIRNTLKNLENTLDNSVIKRCHRSFIVNVKSIKLIEKVSGKFFIHIKNNEKPIPISTNYIPQFKDYIS</sequence>
<name>A0ABP6YES6_9FLAO</name>
<keyword evidence="1" id="KW-1133">Transmembrane helix</keyword>
<dbReference type="Proteomes" id="UP001500954">
    <property type="component" value="Unassembled WGS sequence"/>
</dbReference>
<evidence type="ECO:0000313" key="4">
    <source>
        <dbReference type="Proteomes" id="UP001500954"/>
    </source>
</evidence>